<dbReference type="FunFam" id="3.30.565.10:FF:000010">
    <property type="entry name" value="Sensor histidine kinase RcsC"/>
    <property type="match status" value="1"/>
</dbReference>
<dbReference type="SMART" id="SM00388">
    <property type="entry name" value="HisKA"/>
    <property type="match status" value="1"/>
</dbReference>
<evidence type="ECO:0000313" key="18">
    <source>
        <dbReference type="EMBL" id="XCH47110.1"/>
    </source>
</evidence>
<evidence type="ECO:0000256" key="1">
    <source>
        <dbReference type="ARBA" id="ARBA00000085"/>
    </source>
</evidence>
<evidence type="ECO:0000259" key="15">
    <source>
        <dbReference type="PROSITE" id="PS50109"/>
    </source>
</evidence>
<dbReference type="CDD" id="cd06225">
    <property type="entry name" value="HAMP"/>
    <property type="match status" value="1"/>
</dbReference>
<dbReference type="SMART" id="SM00091">
    <property type="entry name" value="PAS"/>
    <property type="match status" value="1"/>
</dbReference>
<dbReference type="GO" id="GO:0005886">
    <property type="term" value="C:plasma membrane"/>
    <property type="evidence" value="ECO:0007669"/>
    <property type="project" value="UniProtKB-SubCell"/>
</dbReference>
<dbReference type="SUPFAM" id="SSF158472">
    <property type="entry name" value="HAMP domain-like"/>
    <property type="match status" value="1"/>
</dbReference>
<dbReference type="GO" id="GO:0009927">
    <property type="term" value="F:histidine phosphotransfer kinase activity"/>
    <property type="evidence" value="ECO:0007669"/>
    <property type="project" value="TreeGrafter"/>
</dbReference>
<keyword evidence="7 14" id="KW-0812">Transmembrane</keyword>
<dbReference type="Gene3D" id="1.10.287.130">
    <property type="match status" value="1"/>
</dbReference>
<keyword evidence="13 14" id="KW-0472">Membrane</keyword>
<dbReference type="PROSITE" id="PS50112">
    <property type="entry name" value="PAS"/>
    <property type="match status" value="1"/>
</dbReference>
<dbReference type="SUPFAM" id="SSF47384">
    <property type="entry name" value="Homodimeric domain of signal transducing histidine kinase"/>
    <property type="match status" value="1"/>
</dbReference>
<evidence type="ECO:0000256" key="3">
    <source>
        <dbReference type="ARBA" id="ARBA00012438"/>
    </source>
</evidence>
<dbReference type="KEGG" id="taut:V4D30_02250"/>
<dbReference type="InterPro" id="IPR033463">
    <property type="entry name" value="sCache_3"/>
</dbReference>
<dbReference type="GO" id="GO:0006355">
    <property type="term" value="P:regulation of DNA-templated transcription"/>
    <property type="evidence" value="ECO:0007669"/>
    <property type="project" value="InterPro"/>
</dbReference>
<evidence type="ECO:0000256" key="11">
    <source>
        <dbReference type="ARBA" id="ARBA00022989"/>
    </source>
</evidence>
<organism evidence="18">
    <name type="scientific">Thermodesulfovibrio autotrophicus</name>
    <dbReference type="NCBI Taxonomy" id="3118333"/>
    <lineage>
        <taxon>Bacteria</taxon>
        <taxon>Pseudomonadati</taxon>
        <taxon>Nitrospirota</taxon>
        <taxon>Thermodesulfovibrionia</taxon>
        <taxon>Thermodesulfovibrionales</taxon>
        <taxon>Thermodesulfovibrionaceae</taxon>
        <taxon>Thermodesulfovibrio</taxon>
    </lineage>
</organism>
<keyword evidence="10 18" id="KW-0067">ATP-binding</keyword>
<dbReference type="PROSITE" id="PS50885">
    <property type="entry name" value="HAMP"/>
    <property type="match status" value="1"/>
</dbReference>
<dbReference type="Gene3D" id="6.10.340.10">
    <property type="match status" value="1"/>
</dbReference>
<keyword evidence="9" id="KW-0418">Kinase</keyword>
<name>A0AAU8H0P8_9BACT</name>
<dbReference type="AlphaFoldDB" id="A0AAU8H0P8"/>
<feature type="domain" description="Histidine kinase" evidence="15">
    <location>
        <begin position="376"/>
        <end position="608"/>
    </location>
</feature>
<accession>A0AAU8H0P8</accession>
<dbReference type="InterPro" id="IPR003594">
    <property type="entry name" value="HATPase_dom"/>
</dbReference>
<proteinExistence type="predicted"/>
<dbReference type="Pfam" id="PF02518">
    <property type="entry name" value="HATPase_c"/>
    <property type="match status" value="1"/>
</dbReference>
<feature type="domain" description="HAMP" evidence="17">
    <location>
        <begin position="181"/>
        <end position="233"/>
    </location>
</feature>
<dbReference type="InterPro" id="IPR003660">
    <property type="entry name" value="HAMP_dom"/>
</dbReference>
<sequence>MSKLFQKTLLGIIFLFAIIFVTISVFSGWHLYNNLAEEYKSKGTAIASSIASSSAETILNLDSATVQAMIDQFLEIEGVSYVFVVDSTGEIISHTFIPTIPEEIKEIAQIHKSGIKDVSIQGAGDFLDIVSPITEGAVGYVHVGMNKNNINQKMWAVLGKQLTLLCLIFIFSVLLAYFMVNRISQPLNQLTEYAKKLLAHDFDAKVEIKSKDEIGLLANTMQSMANNINEVFDRYEFALKDAVVELQDTLAYLTTIIDNMADGLIVVDKDGVINHINPAASEMFGKAEFEMIGKNIDILGKELNKLVEKSLNTEEVVSTEINLVNKRIGKAVAKSIKKEYFSEESEAKGILGSVILIRDITQEKEVDRLKTEFITVVSHELRTPLTSILGFVEMINKKFVENILPHLDLNDSKLSKAVSKINKNFNIIFSEGERITSLINDVLDISKLESGKTVWNFAEISLNEVITDAYKALSSLFEQKGLPCYIEIQPDLPVINADRERLIQVVINLLSNALKFTERGYVKCKAQLNGDEILVSVEDTGIGIPEEEKDRIFEKFKQVGDLIRGKPRGTGLGLPISKQIVEAHGGKIWVESILGRGSTFYFTIPLKRKWEGVNENINS</sequence>
<keyword evidence="6" id="KW-0808">Transferase</keyword>
<evidence type="ECO:0000256" key="7">
    <source>
        <dbReference type="ARBA" id="ARBA00022692"/>
    </source>
</evidence>
<evidence type="ECO:0000256" key="6">
    <source>
        <dbReference type="ARBA" id="ARBA00022679"/>
    </source>
</evidence>
<dbReference type="InterPro" id="IPR029151">
    <property type="entry name" value="Sensor-like_sf"/>
</dbReference>
<dbReference type="InterPro" id="IPR003661">
    <property type="entry name" value="HisK_dim/P_dom"/>
</dbReference>
<dbReference type="SUPFAM" id="SSF55785">
    <property type="entry name" value="PYP-like sensor domain (PAS domain)"/>
    <property type="match status" value="1"/>
</dbReference>
<keyword evidence="5" id="KW-0597">Phosphoprotein</keyword>
<keyword evidence="12" id="KW-0902">Two-component regulatory system</keyword>
<dbReference type="InterPro" id="IPR000014">
    <property type="entry name" value="PAS"/>
</dbReference>
<dbReference type="PRINTS" id="PR00344">
    <property type="entry name" value="BCTRLSENSOR"/>
</dbReference>
<dbReference type="PROSITE" id="PS50109">
    <property type="entry name" value="HIS_KIN"/>
    <property type="match status" value="1"/>
</dbReference>
<evidence type="ECO:0000256" key="13">
    <source>
        <dbReference type="ARBA" id="ARBA00023136"/>
    </source>
</evidence>
<dbReference type="InterPro" id="IPR005467">
    <property type="entry name" value="His_kinase_dom"/>
</dbReference>
<dbReference type="CDD" id="cd16922">
    <property type="entry name" value="HATPase_EvgS-ArcB-TorS-like"/>
    <property type="match status" value="1"/>
</dbReference>
<comment type="catalytic activity">
    <reaction evidence="1">
        <text>ATP + protein L-histidine = ADP + protein N-phospho-L-histidine.</text>
        <dbReference type="EC" id="2.7.13.3"/>
    </reaction>
</comment>
<evidence type="ECO:0000256" key="2">
    <source>
        <dbReference type="ARBA" id="ARBA00004651"/>
    </source>
</evidence>
<evidence type="ECO:0000256" key="9">
    <source>
        <dbReference type="ARBA" id="ARBA00022777"/>
    </source>
</evidence>
<dbReference type="Gene3D" id="3.30.565.10">
    <property type="entry name" value="Histidine kinase-like ATPase, C-terminal domain"/>
    <property type="match status" value="1"/>
</dbReference>
<dbReference type="SMART" id="SM00304">
    <property type="entry name" value="HAMP"/>
    <property type="match status" value="1"/>
</dbReference>
<reference evidence="18" key="1">
    <citation type="submission" date="2024-01" db="EMBL/GenBank/DDBJ databases">
        <title>The first autotrophic representatives of the genus Thermodesulfovibrio.</title>
        <authorList>
            <person name="Maltseva A.I."/>
            <person name="Elcheninov A.G."/>
            <person name="Kublanov I.V."/>
            <person name="Lebedinsky A.V."/>
            <person name="Frolov E.N."/>
        </authorList>
    </citation>
    <scope>NUCLEOTIDE SEQUENCE</scope>
    <source>
        <strain evidence="18">3907-1M</strain>
    </source>
</reference>
<keyword evidence="8" id="KW-0547">Nucleotide-binding</keyword>
<dbReference type="CDD" id="cd00082">
    <property type="entry name" value="HisKA"/>
    <property type="match status" value="1"/>
</dbReference>
<evidence type="ECO:0000256" key="5">
    <source>
        <dbReference type="ARBA" id="ARBA00022553"/>
    </source>
</evidence>
<dbReference type="Gene3D" id="3.30.450.20">
    <property type="entry name" value="PAS domain"/>
    <property type="match status" value="2"/>
</dbReference>
<dbReference type="InterPro" id="IPR035965">
    <property type="entry name" value="PAS-like_dom_sf"/>
</dbReference>
<dbReference type="SUPFAM" id="SSF103190">
    <property type="entry name" value="Sensory domain-like"/>
    <property type="match status" value="1"/>
</dbReference>
<protein>
    <recommendedName>
        <fullName evidence="3">histidine kinase</fullName>
        <ecNumber evidence="3">2.7.13.3</ecNumber>
    </recommendedName>
</protein>
<dbReference type="CDD" id="cd00130">
    <property type="entry name" value="PAS"/>
    <property type="match status" value="1"/>
</dbReference>
<dbReference type="Pfam" id="PF00989">
    <property type="entry name" value="PAS"/>
    <property type="match status" value="1"/>
</dbReference>
<feature type="domain" description="PAS" evidence="16">
    <location>
        <begin position="249"/>
        <end position="320"/>
    </location>
</feature>
<dbReference type="EMBL" id="CP144373">
    <property type="protein sequence ID" value="XCH47110.1"/>
    <property type="molecule type" value="Genomic_DNA"/>
</dbReference>
<dbReference type="NCBIfam" id="TIGR00229">
    <property type="entry name" value="sensory_box"/>
    <property type="match status" value="1"/>
</dbReference>
<evidence type="ECO:0000256" key="14">
    <source>
        <dbReference type="SAM" id="Phobius"/>
    </source>
</evidence>
<dbReference type="GO" id="GO:0005524">
    <property type="term" value="F:ATP binding"/>
    <property type="evidence" value="ECO:0007669"/>
    <property type="project" value="UniProtKB-KW"/>
</dbReference>
<dbReference type="EC" id="2.7.13.3" evidence="3"/>
<dbReference type="GO" id="GO:0000155">
    <property type="term" value="F:phosphorelay sensor kinase activity"/>
    <property type="evidence" value="ECO:0007669"/>
    <property type="project" value="InterPro"/>
</dbReference>
<feature type="transmembrane region" description="Helical" evidence="14">
    <location>
        <begin position="162"/>
        <end position="180"/>
    </location>
</feature>
<dbReference type="SMART" id="SM00387">
    <property type="entry name" value="HATPase_c"/>
    <property type="match status" value="1"/>
</dbReference>
<comment type="subcellular location">
    <subcellularLocation>
        <location evidence="2">Cell membrane</location>
        <topology evidence="2">Multi-pass membrane protein</topology>
    </subcellularLocation>
</comment>
<evidence type="ECO:0000256" key="10">
    <source>
        <dbReference type="ARBA" id="ARBA00022840"/>
    </source>
</evidence>
<gene>
    <name evidence="18" type="ORF">V4D30_02250</name>
</gene>
<feature type="transmembrane region" description="Helical" evidence="14">
    <location>
        <begin position="12"/>
        <end position="32"/>
    </location>
</feature>
<evidence type="ECO:0000256" key="4">
    <source>
        <dbReference type="ARBA" id="ARBA00022475"/>
    </source>
</evidence>
<dbReference type="InterPro" id="IPR036097">
    <property type="entry name" value="HisK_dim/P_sf"/>
</dbReference>
<evidence type="ECO:0000259" key="17">
    <source>
        <dbReference type="PROSITE" id="PS50885"/>
    </source>
</evidence>
<dbReference type="RefSeq" id="WP_353684637.1">
    <property type="nucleotide sequence ID" value="NZ_CP144373.1"/>
</dbReference>
<dbReference type="Pfam" id="PF17203">
    <property type="entry name" value="sCache_3_2"/>
    <property type="match status" value="1"/>
</dbReference>
<dbReference type="InterPro" id="IPR004358">
    <property type="entry name" value="Sig_transdc_His_kin-like_C"/>
</dbReference>
<evidence type="ECO:0000259" key="16">
    <source>
        <dbReference type="PROSITE" id="PS50112"/>
    </source>
</evidence>
<dbReference type="PANTHER" id="PTHR43047">
    <property type="entry name" value="TWO-COMPONENT HISTIDINE PROTEIN KINASE"/>
    <property type="match status" value="1"/>
</dbReference>
<dbReference type="Pfam" id="PF00512">
    <property type="entry name" value="HisKA"/>
    <property type="match status" value="1"/>
</dbReference>
<dbReference type="InterPro" id="IPR036890">
    <property type="entry name" value="HATPase_C_sf"/>
</dbReference>
<evidence type="ECO:0000256" key="12">
    <source>
        <dbReference type="ARBA" id="ARBA00023012"/>
    </source>
</evidence>
<dbReference type="InterPro" id="IPR013767">
    <property type="entry name" value="PAS_fold"/>
</dbReference>
<dbReference type="Pfam" id="PF00672">
    <property type="entry name" value="HAMP"/>
    <property type="match status" value="1"/>
</dbReference>
<dbReference type="PANTHER" id="PTHR43047:SF72">
    <property type="entry name" value="OSMOSENSING HISTIDINE PROTEIN KINASE SLN1"/>
    <property type="match status" value="1"/>
</dbReference>
<evidence type="ECO:0000256" key="8">
    <source>
        <dbReference type="ARBA" id="ARBA00022741"/>
    </source>
</evidence>
<keyword evidence="11 14" id="KW-1133">Transmembrane helix</keyword>
<dbReference type="SUPFAM" id="SSF55874">
    <property type="entry name" value="ATPase domain of HSP90 chaperone/DNA topoisomerase II/histidine kinase"/>
    <property type="match status" value="1"/>
</dbReference>
<keyword evidence="4" id="KW-1003">Cell membrane</keyword>